<evidence type="ECO:0000256" key="2">
    <source>
        <dbReference type="ARBA" id="ARBA00008654"/>
    </source>
</evidence>
<reference evidence="10" key="1">
    <citation type="submission" date="2020-05" db="EMBL/GenBank/DDBJ databases">
        <title>Mycena genomes resolve the evolution of fungal bioluminescence.</title>
        <authorList>
            <person name="Tsai I.J."/>
        </authorList>
    </citation>
    <scope>NUCLEOTIDE SEQUENCE</scope>
    <source>
        <strain evidence="10">160909Yilan</strain>
    </source>
</reference>
<keyword evidence="4" id="KW-0223">Dioxygenase</keyword>
<dbReference type="Proteomes" id="UP000623467">
    <property type="component" value="Unassembled WGS sequence"/>
</dbReference>
<keyword evidence="5" id="KW-0560">Oxidoreductase</keyword>
<dbReference type="GO" id="GO:0046872">
    <property type="term" value="F:metal ion binding"/>
    <property type="evidence" value="ECO:0007669"/>
    <property type="project" value="UniProtKB-KW"/>
</dbReference>
<evidence type="ECO:0000256" key="7">
    <source>
        <dbReference type="SAM" id="MobiDB-lite"/>
    </source>
</evidence>
<evidence type="ECO:0000256" key="5">
    <source>
        <dbReference type="ARBA" id="ARBA00023002"/>
    </source>
</evidence>
<sequence length="421" mass="47864">MQGKLYWGIEVLTGSRSIKFRAIQRCGRLFLFFPTSMSLLRLCRRPGLAMRHRRWSSIARTQDGEGLVIDALGASFPFVWLRDSCLSPECIHPSTAKLHRTSSIPHNIRPAENGVKVTTEGLQINWADGHRSFFPRDFLHRHSSMTRLADFHNDPKETLWDADEISKNPNLFVDYASLQERSGLSVAIDQLCSNGLLFVRGVSNEETADATCELRKLAEIFSYIRETFYGQVWDVVNLRNNRNIAYTNLDLGLHMDLLYFKHPPKYQILHCLRNKVIGGQSLFVDAFHAAATLRSQHPTLFNTLATTPVPFHYINDGHHLHYEHPTIELSPSGEIMQINYSPPFQAPLLLSTPPIFYEALARFAALLEDPGCVYTYLLPEGDAVIFDNRRILHARTAFREKEGEQSGEGRRAQSLAEGMLL</sequence>
<dbReference type="Pfam" id="PF02668">
    <property type="entry name" value="TauD"/>
    <property type="match status" value="1"/>
</dbReference>
<dbReference type="PANTHER" id="PTHR10696:SF25">
    <property type="entry name" value="OXIDOREDUCTASE AIM17-RELATED"/>
    <property type="match status" value="1"/>
</dbReference>
<feature type="compositionally biased region" description="Basic and acidic residues" evidence="7">
    <location>
        <begin position="401"/>
        <end position="411"/>
    </location>
</feature>
<evidence type="ECO:0000256" key="3">
    <source>
        <dbReference type="ARBA" id="ARBA00022723"/>
    </source>
</evidence>
<name>A0A8H6ZF05_9AGAR</name>
<dbReference type="GO" id="GO:0016787">
    <property type="term" value="F:hydrolase activity"/>
    <property type="evidence" value="ECO:0007669"/>
    <property type="project" value="UniProtKB-KW"/>
</dbReference>
<dbReference type="InterPro" id="IPR003819">
    <property type="entry name" value="TauD/TfdA-like"/>
</dbReference>
<feature type="domain" description="Gamma-butyrobetaine hydroxylase-like N-terminal" evidence="9">
    <location>
        <begin position="74"/>
        <end position="139"/>
    </location>
</feature>
<dbReference type="PANTHER" id="PTHR10696">
    <property type="entry name" value="GAMMA-BUTYROBETAINE HYDROXYLASE-RELATED"/>
    <property type="match status" value="1"/>
</dbReference>
<evidence type="ECO:0000259" key="8">
    <source>
        <dbReference type="Pfam" id="PF02668"/>
    </source>
</evidence>
<comment type="similarity">
    <text evidence="2">Belongs to the gamma-BBH/TMLD family.</text>
</comment>
<dbReference type="InterPro" id="IPR038492">
    <property type="entry name" value="GBBH-like_N_sf"/>
</dbReference>
<keyword evidence="6" id="KW-0408">Iron</keyword>
<keyword evidence="10" id="KW-0378">Hydrolase</keyword>
<dbReference type="InterPro" id="IPR050411">
    <property type="entry name" value="AlphaKG_dependent_hydroxylases"/>
</dbReference>
<dbReference type="SUPFAM" id="SSF51197">
    <property type="entry name" value="Clavaminate synthase-like"/>
    <property type="match status" value="1"/>
</dbReference>
<dbReference type="GO" id="GO:0045329">
    <property type="term" value="P:carnitine biosynthetic process"/>
    <property type="evidence" value="ECO:0007669"/>
    <property type="project" value="TreeGrafter"/>
</dbReference>
<dbReference type="Gene3D" id="3.60.130.10">
    <property type="entry name" value="Clavaminate synthase-like"/>
    <property type="match status" value="1"/>
</dbReference>
<keyword evidence="3" id="KW-0479">Metal-binding</keyword>
<evidence type="ECO:0000256" key="4">
    <source>
        <dbReference type="ARBA" id="ARBA00022964"/>
    </source>
</evidence>
<dbReference type="EMBL" id="JACAZH010000001">
    <property type="protein sequence ID" value="KAF7376487.1"/>
    <property type="molecule type" value="Genomic_DNA"/>
</dbReference>
<organism evidence="10 11">
    <name type="scientific">Mycena sanguinolenta</name>
    <dbReference type="NCBI Taxonomy" id="230812"/>
    <lineage>
        <taxon>Eukaryota</taxon>
        <taxon>Fungi</taxon>
        <taxon>Dikarya</taxon>
        <taxon>Basidiomycota</taxon>
        <taxon>Agaricomycotina</taxon>
        <taxon>Agaricomycetes</taxon>
        <taxon>Agaricomycetidae</taxon>
        <taxon>Agaricales</taxon>
        <taxon>Marasmiineae</taxon>
        <taxon>Mycenaceae</taxon>
        <taxon>Mycena</taxon>
    </lineage>
</organism>
<protein>
    <submittedName>
        <fullName evidence="10">Glycoside hydrolase family 5 protein</fullName>
    </submittedName>
</protein>
<evidence type="ECO:0000313" key="10">
    <source>
        <dbReference type="EMBL" id="KAF7376487.1"/>
    </source>
</evidence>
<accession>A0A8H6ZF05</accession>
<evidence type="ECO:0000256" key="1">
    <source>
        <dbReference type="ARBA" id="ARBA00001954"/>
    </source>
</evidence>
<evidence type="ECO:0000259" key="9">
    <source>
        <dbReference type="Pfam" id="PF06155"/>
    </source>
</evidence>
<keyword evidence="11" id="KW-1185">Reference proteome</keyword>
<comment type="cofactor">
    <cofactor evidence="1">
        <name>Fe(2+)</name>
        <dbReference type="ChEBI" id="CHEBI:29033"/>
    </cofactor>
</comment>
<dbReference type="InterPro" id="IPR042098">
    <property type="entry name" value="TauD-like_sf"/>
</dbReference>
<dbReference type="Pfam" id="PF06155">
    <property type="entry name" value="GBBH-like_N"/>
    <property type="match status" value="1"/>
</dbReference>
<comment type="caution">
    <text evidence="10">The sequence shown here is derived from an EMBL/GenBank/DDBJ whole genome shotgun (WGS) entry which is preliminary data.</text>
</comment>
<evidence type="ECO:0000256" key="6">
    <source>
        <dbReference type="ARBA" id="ARBA00023004"/>
    </source>
</evidence>
<dbReference type="InterPro" id="IPR010376">
    <property type="entry name" value="GBBH-like_N"/>
</dbReference>
<dbReference type="Gene3D" id="3.30.2020.30">
    <property type="match status" value="1"/>
</dbReference>
<evidence type="ECO:0000313" key="11">
    <source>
        <dbReference type="Proteomes" id="UP000623467"/>
    </source>
</evidence>
<proteinExistence type="inferred from homology"/>
<gene>
    <name evidence="10" type="ORF">MSAN_00064500</name>
</gene>
<dbReference type="CDD" id="cd00250">
    <property type="entry name" value="CAS_like"/>
    <property type="match status" value="1"/>
</dbReference>
<dbReference type="GO" id="GO:0005739">
    <property type="term" value="C:mitochondrion"/>
    <property type="evidence" value="ECO:0007669"/>
    <property type="project" value="TreeGrafter"/>
</dbReference>
<feature type="domain" description="TauD/TfdA-like" evidence="8">
    <location>
        <begin position="184"/>
        <end position="401"/>
    </location>
</feature>
<feature type="region of interest" description="Disordered" evidence="7">
    <location>
        <begin position="401"/>
        <end position="421"/>
    </location>
</feature>
<dbReference type="OrthoDB" id="406634at2759"/>
<dbReference type="GO" id="GO:0016706">
    <property type="term" value="F:2-oxoglutarate-dependent dioxygenase activity"/>
    <property type="evidence" value="ECO:0007669"/>
    <property type="project" value="UniProtKB-ARBA"/>
</dbReference>
<dbReference type="AlphaFoldDB" id="A0A8H6ZF05"/>